<gene>
    <name evidence="2" type="ORF">LSINAPIS_LOCUS11433</name>
</gene>
<protein>
    <submittedName>
        <fullName evidence="2">Uncharacterized protein</fullName>
    </submittedName>
</protein>
<keyword evidence="3" id="KW-1185">Reference proteome</keyword>
<dbReference type="PANTHER" id="PTHR24139:SF34">
    <property type="entry name" value="85_88 KDA CALCIUM-INDEPENDENT PHOSPHOLIPASE A2"/>
    <property type="match status" value="1"/>
</dbReference>
<reference evidence="2 3" key="1">
    <citation type="submission" date="2017-07" db="EMBL/GenBank/DDBJ databases">
        <authorList>
            <person name="Talla V."/>
            <person name="Backstrom N."/>
        </authorList>
    </citation>
    <scope>NUCLEOTIDE SEQUENCE [LARGE SCALE GENOMIC DNA]</scope>
</reference>
<dbReference type="Proteomes" id="UP000324832">
    <property type="component" value="Unassembled WGS sequence"/>
</dbReference>
<accession>A0A5E4QRH3</accession>
<dbReference type="GO" id="GO:0052816">
    <property type="term" value="F:long-chain fatty acyl-CoA hydrolase activity"/>
    <property type="evidence" value="ECO:0007669"/>
    <property type="project" value="TreeGrafter"/>
</dbReference>
<dbReference type="GO" id="GO:0005739">
    <property type="term" value="C:mitochondrion"/>
    <property type="evidence" value="ECO:0007669"/>
    <property type="project" value="TreeGrafter"/>
</dbReference>
<evidence type="ECO:0000313" key="2">
    <source>
        <dbReference type="EMBL" id="VVD00884.1"/>
    </source>
</evidence>
<sequence length="130" mass="13981">MKEYAFVGSRPYPSEALETILKDCLGTETVMADIEHPKLMVLAILADRKPVDLHIFRNYQSGGGGRGLLLGGEAGLSAGPRRAARVAGRPGQRSHRAGCNPVTMLKDIDVFKPESLIDAARLALGIRTRG</sequence>
<evidence type="ECO:0000256" key="1">
    <source>
        <dbReference type="ARBA" id="ARBA00022801"/>
    </source>
</evidence>
<dbReference type="InterPro" id="IPR047148">
    <property type="entry name" value="PLPL9"/>
</dbReference>
<dbReference type="PANTHER" id="PTHR24139">
    <property type="entry name" value="CALCIUM-INDEPENDENT PHOSPHOLIPASE A2"/>
    <property type="match status" value="1"/>
</dbReference>
<evidence type="ECO:0000313" key="3">
    <source>
        <dbReference type="Proteomes" id="UP000324832"/>
    </source>
</evidence>
<dbReference type="GO" id="GO:2000304">
    <property type="term" value="P:positive regulation of ceramide biosynthetic process"/>
    <property type="evidence" value="ECO:0007669"/>
    <property type="project" value="TreeGrafter"/>
</dbReference>
<proteinExistence type="predicted"/>
<keyword evidence="1" id="KW-0378">Hydrolase</keyword>
<dbReference type="GO" id="GO:0047499">
    <property type="term" value="F:calcium-independent phospholipase A2 activity"/>
    <property type="evidence" value="ECO:0007669"/>
    <property type="project" value="InterPro"/>
</dbReference>
<name>A0A5E4QRH3_9NEOP</name>
<organism evidence="2 3">
    <name type="scientific">Leptidea sinapis</name>
    <dbReference type="NCBI Taxonomy" id="189913"/>
    <lineage>
        <taxon>Eukaryota</taxon>
        <taxon>Metazoa</taxon>
        <taxon>Ecdysozoa</taxon>
        <taxon>Arthropoda</taxon>
        <taxon>Hexapoda</taxon>
        <taxon>Insecta</taxon>
        <taxon>Pterygota</taxon>
        <taxon>Neoptera</taxon>
        <taxon>Endopterygota</taxon>
        <taxon>Lepidoptera</taxon>
        <taxon>Glossata</taxon>
        <taxon>Ditrysia</taxon>
        <taxon>Papilionoidea</taxon>
        <taxon>Pieridae</taxon>
        <taxon>Dismorphiinae</taxon>
        <taxon>Leptidea</taxon>
    </lineage>
</organism>
<dbReference type="EMBL" id="FZQP02005033">
    <property type="protein sequence ID" value="VVD00884.1"/>
    <property type="molecule type" value="Genomic_DNA"/>
</dbReference>
<dbReference type="AlphaFoldDB" id="A0A5E4QRH3"/>